<dbReference type="RefSeq" id="WP_148979743.1">
    <property type="nucleotide sequence ID" value="NZ_JBNIKO010000003.1"/>
</dbReference>
<dbReference type="OrthoDB" id="9776786at2"/>
<gene>
    <name evidence="3" type="ORF">FZC75_13940</name>
</gene>
<dbReference type="InterPro" id="IPR005770">
    <property type="entry name" value="PhnD"/>
</dbReference>
<name>A0A5D4T9D5_9BACI</name>
<dbReference type="GO" id="GO:0043190">
    <property type="term" value="C:ATP-binding cassette (ABC) transporter complex"/>
    <property type="evidence" value="ECO:0007669"/>
    <property type="project" value="InterPro"/>
</dbReference>
<proteinExistence type="inferred from homology"/>
<dbReference type="AlphaFoldDB" id="A0A5D4T9D5"/>
<dbReference type="NCBIfam" id="TIGR01098">
    <property type="entry name" value="3A0109s03R"/>
    <property type="match status" value="1"/>
</dbReference>
<dbReference type="Pfam" id="PF12974">
    <property type="entry name" value="Phosphonate-bd"/>
    <property type="match status" value="1"/>
</dbReference>
<dbReference type="PANTHER" id="PTHR35841">
    <property type="entry name" value="PHOSPHONATES-BINDING PERIPLASMIC PROTEIN"/>
    <property type="match status" value="1"/>
</dbReference>
<evidence type="ECO:0000313" key="3">
    <source>
        <dbReference type="EMBL" id="TYS71132.1"/>
    </source>
</evidence>
<comment type="similarity">
    <text evidence="1">Belongs to the phosphate/phosphite/phosphonate binding protein family.</text>
</comment>
<dbReference type="CDD" id="cd01071">
    <property type="entry name" value="PBP2_PhnD_like"/>
    <property type="match status" value="1"/>
</dbReference>
<accession>A0A5D4T9D5</accession>
<reference evidence="3 4" key="1">
    <citation type="submission" date="2019-08" db="EMBL/GenBank/DDBJ databases">
        <title>Bacillus genomes from the desert of Cuatro Cienegas, Coahuila.</title>
        <authorList>
            <person name="Olmedo-Alvarez G."/>
        </authorList>
    </citation>
    <scope>NUCLEOTIDE SEQUENCE [LARGE SCALE GENOMIC DNA]</scope>
    <source>
        <strain evidence="3 4">CH98b_3T</strain>
    </source>
</reference>
<dbReference type="GO" id="GO:0055085">
    <property type="term" value="P:transmembrane transport"/>
    <property type="evidence" value="ECO:0007669"/>
    <property type="project" value="InterPro"/>
</dbReference>
<comment type="caution">
    <text evidence="3">The sequence shown here is derived from an EMBL/GenBank/DDBJ whole genome shotgun (WGS) entry which is preliminary data.</text>
</comment>
<evidence type="ECO:0000256" key="2">
    <source>
        <dbReference type="ARBA" id="ARBA00022729"/>
    </source>
</evidence>
<evidence type="ECO:0000313" key="4">
    <source>
        <dbReference type="Proteomes" id="UP000324517"/>
    </source>
</evidence>
<dbReference type="Gene3D" id="3.40.190.10">
    <property type="entry name" value="Periplasmic binding protein-like II"/>
    <property type="match status" value="2"/>
</dbReference>
<dbReference type="SUPFAM" id="SSF53850">
    <property type="entry name" value="Periplasmic binding protein-like II"/>
    <property type="match status" value="1"/>
</dbReference>
<evidence type="ECO:0000256" key="1">
    <source>
        <dbReference type="ARBA" id="ARBA00007162"/>
    </source>
</evidence>
<keyword evidence="2" id="KW-0732">Signal</keyword>
<dbReference type="Proteomes" id="UP000324517">
    <property type="component" value="Unassembled WGS sequence"/>
</dbReference>
<dbReference type="EMBL" id="VTET01000007">
    <property type="protein sequence ID" value="TYS71132.1"/>
    <property type="molecule type" value="Genomic_DNA"/>
</dbReference>
<dbReference type="PROSITE" id="PS51257">
    <property type="entry name" value="PROKAR_LIPOPROTEIN"/>
    <property type="match status" value="1"/>
</dbReference>
<protein>
    <submittedName>
        <fullName evidence="3">Phosphate/phosphite/phosphonate ABC transporter substrate-binding protein</fullName>
    </submittedName>
</protein>
<sequence>MKVFKPIFLVGLIVSILVGCGSNETATNSNDVESEWPDKITIVQMPDESNPNAGSKNEEFRIAMEEYLGIEVEELEGGDYSVGLEAMKAEKLEVMLVSPMSYYQAKKMADVEPLVTTESMGAKPYKSVFVTKSTRDDINSLEDLEGKTFAFVDPASSSGYVYPKAKILHSLGLDTDQLENPDYFFKTVAFSGKHDASLMGVVKGDYDAATVALQVIDSLVQADLIKEDDVKIIDETAEIANALYVIRRDIPQDLKDKIKEFYLQYRDEDYFESFYQDPSARFVEAKDADYAEIEEMIKLLKIEE</sequence>
<organism evidence="3 4">
    <name type="scientific">Sutcliffiella horikoshii</name>
    <dbReference type="NCBI Taxonomy" id="79883"/>
    <lineage>
        <taxon>Bacteria</taxon>
        <taxon>Bacillati</taxon>
        <taxon>Bacillota</taxon>
        <taxon>Bacilli</taxon>
        <taxon>Bacillales</taxon>
        <taxon>Bacillaceae</taxon>
        <taxon>Sutcliffiella</taxon>
    </lineage>
</organism>
<dbReference type="PANTHER" id="PTHR35841:SF1">
    <property type="entry name" value="PHOSPHONATES-BINDING PERIPLASMIC PROTEIN"/>
    <property type="match status" value="1"/>
</dbReference>